<keyword evidence="9" id="KW-1185">Reference proteome</keyword>
<dbReference type="EMBL" id="KV454475">
    <property type="protein sequence ID" value="ODV64010.1"/>
    <property type="molecule type" value="Genomic_DNA"/>
</dbReference>
<evidence type="ECO:0000256" key="3">
    <source>
        <dbReference type="ARBA" id="ARBA00022989"/>
    </source>
</evidence>
<sequence length="289" mass="33278">MSISASSTWSIFSTDQELDFGSNISSGSLSKFFTVLSILSFFTAQFPQQLKIYKLKKADYLSPYFILIWLLGDFSNFIGCILTHQLKNQIYLSFYGVCNDLIMASLFIYYSYFYPRVAQNKITYNHIILNNDSSNKNKILPNIVALSLAVSKANAAPINYNRADSNNITAINYGLYISWLVPFFYIGSRIPQLYKNFKRKSTKHISPLLFLCSLSGNTNLALSILTSNQFLKSPEKFQKVLFLKKEMPFLIGCFGCIILDLFYFYQKWLYSHQAQNQQYNETTPLLKQI</sequence>
<evidence type="ECO:0000256" key="2">
    <source>
        <dbReference type="ARBA" id="ARBA00022692"/>
    </source>
</evidence>
<evidence type="ECO:0000313" key="8">
    <source>
        <dbReference type="EMBL" id="ODV64010.1"/>
    </source>
</evidence>
<evidence type="ECO:0000256" key="7">
    <source>
        <dbReference type="SAM" id="Phobius"/>
    </source>
</evidence>
<protein>
    <recommendedName>
        <fullName evidence="10">PQ-loop-domain-containing protein</fullName>
    </recommendedName>
</protein>
<dbReference type="GO" id="GO:0000329">
    <property type="term" value="C:fungal-type vacuole membrane"/>
    <property type="evidence" value="ECO:0007669"/>
    <property type="project" value="TreeGrafter"/>
</dbReference>
<dbReference type="Proteomes" id="UP000095038">
    <property type="component" value="Unassembled WGS sequence"/>
</dbReference>
<keyword evidence="3 7" id="KW-1133">Transmembrane helix</keyword>
<dbReference type="FunFam" id="1.20.1280.290:FF:000009">
    <property type="entry name" value="PQ loop repeat family protein"/>
    <property type="match status" value="1"/>
</dbReference>
<feature type="transmembrane region" description="Helical" evidence="7">
    <location>
        <begin position="64"/>
        <end position="84"/>
    </location>
</feature>
<proteinExistence type="inferred from homology"/>
<organism evidence="8 9">
    <name type="scientific">Ascoidea rubescens DSM 1968</name>
    <dbReference type="NCBI Taxonomy" id="1344418"/>
    <lineage>
        <taxon>Eukaryota</taxon>
        <taxon>Fungi</taxon>
        <taxon>Dikarya</taxon>
        <taxon>Ascomycota</taxon>
        <taxon>Saccharomycotina</taxon>
        <taxon>Saccharomycetes</taxon>
        <taxon>Ascoideaceae</taxon>
        <taxon>Ascoidea</taxon>
    </lineage>
</organism>
<reference evidence="9" key="1">
    <citation type="submission" date="2016-05" db="EMBL/GenBank/DDBJ databases">
        <title>Comparative genomics of biotechnologically important yeasts.</title>
        <authorList>
            <consortium name="DOE Joint Genome Institute"/>
            <person name="Riley R."/>
            <person name="Haridas S."/>
            <person name="Wolfe K.H."/>
            <person name="Lopes M.R."/>
            <person name="Hittinger C.T."/>
            <person name="Goker M."/>
            <person name="Salamov A."/>
            <person name="Wisecaver J."/>
            <person name="Long T.M."/>
            <person name="Aerts A.L."/>
            <person name="Barry K."/>
            <person name="Choi C."/>
            <person name="Clum A."/>
            <person name="Coughlan A.Y."/>
            <person name="Deshpande S."/>
            <person name="Douglass A.P."/>
            <person name="Hanson S.J."/>
            <person name="Klenk H.-P."/>
            <person name="Labutti K."/>
            <person name="Lapidus A."/>
            <person name="Lindquist E."/>
            <person name="Lipzen A."/>
            <person name="Meier-Kolthoff J.P."/>
            <person name="Ohm R.A."/>
            <person name="Otillar R.P."/>
            <person name="Pangilinan J."/>
            <person name="Peng Y."/>
            <person name="Rokas A."/>
            <person name="Rosa C.A."/>
            <person name="Scheuner C."/>
            <person name="Sibirny A.A."/>
            <person name="Slot J.C."/>
            <person name="Stielow J.B."/>
            <person name="Sun H."/>
            <person name="Kurtzman C.P."/>
            <person name="Blackwell M."/>
            <person name="Grigoriev I.V."/>
            <person name="Jeffries T.W."/>
        </authorList>
    </citation>
    <scope>NUCLEOTIDE SEQUENCE [LARGE SCALE GENOMIC DNA]</scope>
    <source>
        <strain evidence="9">DSM 1968</strain>
    </source>
</reference>
<dbReference type="Gene3D" id="1.20.1280.290">
    <property type="match status" value="2"/>
</dbReference>
<dbReference type="STRING" id="1344418.A0A1D2VQY8"/>
<keyword evidence="2 7" id="KW-0812">Transmembrane</keyword>
<dbReference type="GO" id="GO:0015174">
    <property type="term" value="F:basic amino acid transmembrane transporter activity"/>
    <property type="evidence" value="ECO:0007669"/>
    <property type="project" value="TreeGrafter"/>
</dbReference>
<feature type="transmembrane region" description="Helical" evidence="7">
    <location>
        <begin position="170"/>
        <end position="187"/>
    </location>
</feature>
<dbReference type="AlphaFoldDB" id="A0A1D2VQY8"/>
<dbReference type="InterPro" id="IPR006603">
    <property type="entry name" value="PQ-loop_rpt"/>
</dbReference>
<dbReference type="RefSeq" id="XP_020050317.1">
    <property type="nucleotide sequence ID" value="XM_020192415.1"/>
</dbReference>
<accession>A0A1D2VQY8</accession>
<dbReference type="InterPro" id="IPR051415">
    <property type="entry name" value="LAAT-1"/>
</dbReference>
<evidence type="ECO:0008006" key="10">
    <source>
        <dbReference type="Google" id="ProtNLM"/>
    </source>
</evidence>
<gene>
    <name evidence="8" type="ORF">ASCRUDRAFT_73733</name>
</gene>
<dbReference type="SMART" id="SM00679">
    <property type="entry name" value="CTNS"/>
    <property type="match status" value="2"/>
</dbReference>
<evidence type="ECO:0000256" key="1">
    <source>
        <dbReference type="ARBA" id="ARBA00004141"/>
    </source>
</evidence>
<feature type="transmembrane region" description="Helical" evidence="7">
    <location>
        <begin position="90"/>
        <end position="112"/>
    </location>
</feature>
<keyword evidence="4 7" id="KW-0472">Membrane</keyword>
<name>A0A1D2VQY8_9ASCO</name>
<feature type="transmembrane region" description="Helical" evidence="7">
    <location>
        <begin position="247"/>
        <end position="265"/>
    </location>
</feature>
<dbReference type="OrthoDB" id="8048523at2759"/>
<dbReference type="GO" id="GO:0034488">
    <property type="term" value="P:basic amino acid transmembrane export from vacuole"/>
    <property type="evidence" value="ECO:0007669"/>
    <property type="project" value="TreeGrafter"/>
</dbReference>
<comment type="catalytic activity">
    <reaction evidence="6">
        <text>L-histidine(out) + L-arginine(in) = L-histidine(in) + L-arginine(out)</text>
        <dbReference type="Rhea" id="RHEA:71063"/>
        <dbReference type="ChEBI" id="CHEBI:32682"/>
        <dbReference type="ChEBI" id="CHEBI:57595"/>
    </reaction>
</comment>
<evidence type="ECO:0000256" key="5">
    <source>
        <dbReference type="ARBA" id="ARBA00038039"/>
    </source>
</evidence>
<comment type="subcellular location">
    <subcellularLocation>
        <location evidence="1">Membrane</location>
        <topology evidence="1">Multi-pass membrane protein</topology>
    </subcellularLocation>
</comment>
<comment type="similarity">
    <text evidence="5">Belongs to the laat-1 family.</text>
</comment>
<feature type="transmembrane region" description="Helical" evidence="7">
    <location>
        <begin position="208"/>
        <end position="227"/>
    </location>
</feature>
<evidence type="ECO:0000256" key="6">
    <source>
        <dbReference type="ARBA" id="ARBA00050768"/>
    </source>
</evidence>
<dbReference type="PANTHER" id="PTHR16201">
    <property type="entry name" value="SEVEN TRANSMEMBRANE PROTEIN 1-RELATED"/>
    <property type="match status" value="1"/>
</dbReference>
<evidence type="ECO:0000256" key="4">
    <source>
        <dbReference type="ARBA" id="ARBA00023136"/>
    </source>
</evidence>
<dbReference type="Pfam" id="PF04193">
    <property type="entry name" value="PQ-loop"/>
    <property type="match status" value="2"/>
</dbReference>
<evidence type="ECO:0000313" key="9">
    <source>
        <dbReference type="Proteomes" id="UP000095038"/>
    </source>
</evidence>
<dbReference type="PANTHER" id="PTHR16201:SF34">
    <property type="entry name" value="LYSOSOMAL AMINO ACID TRANSPORTER 1"/>
    <property type="match status" value="1"/>
</dbReference>
<dbReference type="InParanoid" id="A0A1D2VQY8"/>
<dbReference type="GeneID" id="30966051"/>